<feature type="domain" description="Hemerythrin-like" evidence="2">
    <location>
        <begin position="14"/>
        <end position="141"/>
    </location>
</feature>
<gene>
    <name evidence="3" type="ORF">NCTC10296_01734</name>
</gene>
<sequence>MNLFDTRSVTFAEPIDMLYACHEKVRRFCSQIDMLPAYLAENGFNTIAEQAVKQIVQYFNVAAPLHHQDEEQDFFPLLLQYAPEAQSSIEKLEEQHESLHESWQALYEEFTRLKTDPQHVPNGQLMKRFTESYAAHLSLEEPLFELGKKHIPAGKLAEAGKKMAARRV</sequence>
<evidence type="ECO:0000256" key="1">
    <source>
        <dbReference type="SAM" id="Coils"/>
    </source>
</evidence>
<protein>
    <submittedName>
        <fullName evidence="3">Hemerythrin HHE cation binding domain protein</fullName>
    </submittedName>
</protein>
<evidence type="ECO:0000259" key="2">
    <source>
        <dbReference type="Pfam" id="PF01814"/>
    </source>
</evidence>
<organism evidence="3 4">
    <name type="scientific">Neisseria canis</name>
    <dbReference type="NCBI Taxonomy" id="493"/>
    <lineage>
        <taxon>Bacteria</taxon>
        <taxon>Pseudomonadati</taxon>
        <taxon>Pseudomonadota</taxon>
        <taxon>Betaproteobacteria</taxon>
        <taxon>Neisseriales</taxon>
        <taxon>Neisseriaceae</taxon>
        <taxon>Neisseria</taxon>
    </lineage>
</organism>
<dbReference type="Proteomes" id="UP000279284">
    <property type="component" value="Chromosome"/>
</dbReference>
<dbReference type="CDD" id="cd12108">
    <property type="entry name" value="Hr-like"/>
    <property type="match status" value="1"/>
</dbReference>
<evidence type="ECO:0000313" key="4">
    <source>
        <dbReference type="Proteomes" id="UP000279284"/>
    </source>
</evidence>
<dbReference type="EMBL" id="LR134313">
    <property type="protein sequence ID" value="VEF02322.1"/>
    <property type="molecule type" value="Genomic_DNA"/>
</dbReference>
<keyword evidence="1" id="KW-0175">Coiled coil</keyword>
<keyword evidence="4" id="KW-1185">Reference proteome</keyword>
<dbReference type="OrthoDB" id="9780392at2"/>
<name>A0A1X3CVY8_9NEIS</name>
<proteinExistence type="predicted"/>
<dbReference type="STRING" id="493.BWD07_08790"/>
<feature type="coiled-coil region" evidence="1">
    <location>
        <begin position="82"/>
        <end position="109"/>
    </location>
</feature>
<reference evidence="3 4" key="1">
    <citation type="submission" date="2018-12" db="EMBL/GenBank/DDBJ databases">
        <authorList>
            <consortium name="Pathogen Informatics"/>
        </authorList>
    </citation>
    <scope>NUCLEOTIDE SEQUENCE [LARGE SCALE GENOMIC DNA]</scope>
    <source>
        <strain evidence="3 4">NCTC10296</strain>
    </source>
</reference>
<dbReference type="InterPro" id="IPR012312">
    <property type="entry name" value="Hemerythrin-like"/>
</dbReference>
<dbReference type="KEGG" id="nci:NCTC10296_01734"/>
<dbReference type="AlphaFoldDB" id="A0A1X3CVY8"/>
<dbReference type="Gene3D" id="1.20.120.520">
    <property type="entry name" value="nmb1532 protein domain like"/>
    <property type="match status" value="1"/>
</dbReference>
<dbReference type="RefSeq" id="WP_085417059.1">
    <property type="nucleotide sequence ID" value="NZ_CAUJPY010000009.1"/>
</dbReference>
<evidence type="ECO:0000313" key="3">
    <source>
        <dbReference type="EMBL" id="VEF02322.1"/>
    </source>
</evidence>
<accession>A0A1X3CVY8</accession>
<dbReference type="Pfam" id="PF01814">
    <property type="entry name" value="Hemerythrin"/>
    <property type="match status" value="1"/>
</dbReference>